<protein>
    <submittedName>
        <fullName evidence="1">Uncharacterized protein</fullName>
    </submittedName>
</protein>
<evidence type="ECO:0000313" key="1">
    <source>
        <dbReference type="EMBL" id="PWJ87822.1"/>
    </source>
</evidence>
<dbReference type="Proteomes" id="UP000245631">
    <property type="component" value="Unassembled WGS sequence"/>
</dbReference>
<comment type="caution">
    <text evidence="1">The sequence shown here is derived from an EMBL/GenBank/DDBJ whole genome shotgun (WGS) entry which is preliminary data.</text>
</comment>
<dbReference type="EMBL" id="QGGH01000014">
    <property type="protein sequence ID" value="PWJ87822.1"/>
    <property type="molecule type" value="Genomic_DNA"/>
</dbReference>
<organism evidence="1 2">
    <name type="scientific">Rhizobium loti</name>
    <name type="common">Mesorhizobium loti</name>
    <dbReference type="NCBI Taxonomy" id="381"/>
    <lineage>
        <taxon>Bacteria</taxon>
        <taxon>Pseudomonadati</taxon>
        <taxon>Pseudomonadota</taxon>
        <taxon>Alphaproteobacteria</taxon>
        <taxon>Hyphomicrobiales</taxon>
        <taxon>Phyllobacteriaceae</taxon>
        <taxon>Mesorhizobium</taxon>
    </lineage>
</organism>
<evidence type="ECO:0000313" key="2">
    <source>
        <dbReference type="Proteomes" id="UP000245631"/>
    </source>
</evidence>
<proteinExistence type="predicted"/>
<dbReference type="RefSeq" id="WP_109671287.1">
    <property type="nucleotide sequence ID" value="NZ_QGGH01000014.1"/>
</dbReference>
<gene>
    <name evidence="1" type="ORF">C8D77_114113</name>
</gene>
<name>A0A8E2WAE9_RHILI</name>
<sequence length="201" mass="22364">MTGGEVAVQLTSGPSIYATVDPELEFRQGEIISGIVQYRYYPEDGSVEEIPHAYALIASQDCDLLQDHNSKAATGASQLNSVLLYEAHETPILRSQVAGSDIWKRIVQNNDERYHALEAAHARFDLSNVGLPDLVVDFRRFFSISTADLAKQIQAGTAARRCRLEMPYREQFQTRAAFYLQRVGVPEPHKIAKVASPNQTA</sequence>
<accession>A0A8E2WAE9</accession>
<dbReference type="GeneID" id="61055373"/>
<reference evidence="1 2" key="1">
    <citation type="submission" date="2018-05" db="EMBL/GenBank/DDBJ databases">
        <title>Genomic Encyclopedia of Type Strains, Phase IV (KMG-IV): sequencing the most valuable type-strain genomes for metagenomic binning, comparative biology and taxonomic classification.</title>
        <authorList>
            <person name="Goeker M."/>
        </authorList>
    </citation>
    <scope>NUCLEOTIDE SEQUENCE [LARGE SCALE GENOMIC DNA]</scope>
    <source>
        <strain evidence="1 2">DSM 2626</strain>
    </source>
</reference>
<dbReference type="AlphaFoldDB" id="A0A8E2WAE9"/>